<dbReference type="GO" id="GO:0016020">
    <property type="term" value="C:membrane"/>
    <property type="evidence" value="ECO:0007669"/>
    <property type="project" value="InterPro"/>
</dbReference>
<accession>A0A110B558</accession>
<evidence type="ECO:0000313" key="5">
    <source>
        <dbReference type="Proteomes" id="UP000218890"/>
    </source>
</evidence>
<keyword evidence="3" id="KW-0472">Membrane</keyword>
<dbReference type="KEGG" id="hhk:HH1059_05490"/>
<feature type="transmembrane region" description="Helical" evidence="3">
    <location>
        <begin position="98"/>
        <end position="119"/>
    </location>
</feature>
<organism evidence="4 5">
    <name type="scientific">Halorhodospira halochloris</name>
    <name type="common">Ectothiorhodospira halochloris</name>
    <dbReference type="NCBI Taxonomy" id="1052"/>
    <lineage>
        <taxon>Bacteria</taxon>
        <taxon>Pseudomonadati</taxon>
        <taxon>Pseudomonadota</taxon>
        <taxon>Gammaproteobacteria</taxon>
        <taxon>Chromatiales</taxon>
        <taxon>Ectothiorhodospiraceae</taxon>
        <taxon>Halorhodospira</taxon>
    </lineage>
</organism>
<dbReference type="InterPro" id="IPR011138">
    <property type="entry name" value="Cytochrome_b-558"/>
</dbReference>
<dbReference type="AlphaFoldDB" id="A0A110B558"/>
<keyword evidence="5" id="KW-1185">Reference proteome</keyword>
<reference evidence="4" key="1">
    <citation type="submission" date="2016-02" db="EMBL/GenBank/DDBJ databases">
        <title>Halorhodospira halochloris DSM-1059 complete genome, version 2.</title>
        <authorList>
            <person name="Tsukatani Y."/>
        </authorList>
    </citation>
    <scope>NUCLEOTIDE SEQUENCE</scope>
    <source>
        <strain evidence="4">DSM 1059</strain>
    </source>
</reference>
<dbReference type="OrthoDB" id="9802842at2"/>
<dbReference type="RefSeq" id="WP_096408011.1">
    <property type="nucleotide sequence ID" value="NZ_AP017372.2"/>
</dbReference>
<name>A0A110B558_HALHR</name>
<feature type="transmembrane region" description="Helical" evidence="3">
    <location>
        <begin position="190"/>
        <end position="212"/>
    </location>
</feature>
<feature type="transmembrane region" description="Helical" evidence="3">
    <location>
        <begin position="49"/>
        <end position="68"/>
    </location>
</feature>
<feature type="transmembrane region" description="Helical" evidence="3">
    <location>
        <begin position="150"/>
        <end position="170"/>
    </location>
</feature>
<dbReference type="SUPFAM" id="SSF81343">
    <property type="entry name" value="Fumarate reductase respiratory complex transmembrane subunits"/>
    <property type="match status" value="1"/>
</dbReference>
<evidence type="ECO:0000256" key="1">
    <source>
        <dbReference type="ARBA" id="ARBA00022692"/>
    </source>
</evidence>
<gene>
    <name evidence="4" type="ORF">HH1059_05490</name>
</gene>
<evidence type="ECO:0000256" key="2">
    <source>
        <dbReference type="ARBA" id="ARBA00022989"/>
    </source>
</evidence>
<keyword evidence="2 3" id="KW-1133">Transmembrane helix</keyword>
<dbReference type="Gene3D" id="1.20.1300.10">
    <property type="entry name" value="Fumarate reductase/succinate dehydrogenase, transmembrane subunit"/>
    <property type="match status" value="1"/>
</dbReference>
<sequence>MASKQDHPSNGNNQVDGLAHGLANPATPRARPGCNRWLELWRSQLGKKYAMAISGFILIAYVLVHLLGTLKVFAGPEATNAYADWLRTVGSPLLPEYFAIWALRVILLLSVIVHIVAAVQLVRLARAARPVEYAAREHRTVDIASRTMRWGGVIITLFIIFHVLHLTTGHAHHDFSADVYRNIVSGFQQWYVSLFYIIACAALALHIYHGLWSALQTMGSTYRGFHRGGRSPAVVVAVVIGLGNISLPLAVMVGVIE</sequence>
<dbReference type="NCBIfam" id="TIGR02046">
    <property type="entry name" value="sdhC_b558_fam"/>
    <property type="match status" value="1"/>
</dbReference>
<dbReference type="EMBL" id="AP017372">
    <property type="protein sequence ID" value="BAU57233.1"/>
    <property type="molecule type" value="Genomic_DNA"/>
</dbReference>
<feature type="transmembrane region" description="Helical" evidence="3">
    <location>
        <begin position="233"/>
        <end position="256"/>
    </location>
</feature>
<dbReference type="InterPro" id="IPR034804">
    <property type="entry name" value="SQR/QFR_C/D"/>
</dbReference>
<evidence type="ECO:0000313" key="4">
    <source>
        <dbReference type="EMBL" id="BAU57233.1"/>
    </source>
</evidence>
<dbReference type="CDD" id="cd03498">
    <property type="entry name" value="SQR_TypeB_2_TM"/>
    <property type="match status" value="1"/>
</dbReference>
<proteinExistence type="predicted"/>
<keyword evidence="1 3" id="KW-0812">Transmembrane</keyword>
<evidence type="ECO:0000256" key="3">
    <source>
        <dbReference type="SAM" id="Phobius"/>
    </source>
</evidence>
<dbReference type="Proteomes" id="UP000218890">
    <property type="component" value="Chromosome"/>
</dbReference>
<protein>
    <submittedName>
        <fullName evidence="4">Succinate dehydrogenase cytochrome b subunit</fullName>
    </submittedName>
</protein>